<feature type="domain" description="Ferrous iron transporter FeoA-like" evidence="2">
    <location>
        <begin position="1"/>
        <end position="43"/>
    </location>
</feature>
<keyword evidence="1" id="KW-0408">Iron</keyword>
<dbReference type="AlphaFoldDB" id="A0A915XKL1"/>
<protein>
    <recommendedName>
        <fullName evidence="2">Ferrous iron transporter FeoA-like domain-containing protein</fullName>
    </recommendedName>
</protein>
<dbReference type="Pfam" id="PF04023">
    <property type="entry name" value="FeoA"/>
    <property type="match status" value="1"/>
</dbReference>
<dbReference type="InterPro" id="IPR008988">
    <property type="entry name" value="Transcriptional_repressor_C"/>
</dbReference>
<evidence type="ECO:0000313" key="4">
    <source>
        <dbReference type="Proteomes" id="UP001063350"/>
    </source>
</evidence>
<reference evidence="3" key="1">
    <citation type="submission" date="2020-12" db="EMBL/GenBank/DDBJ databases">
        <title>Desulfobium dissulfuricans gen. nov., sp. nov., a novel mesophilic, sulfate-reducing bacterium isolated from a deep-sea hydrothermal vent.</title>
        <authorList>
            <person name="Hashimoto Y."/>
            <person name="Tame A."/>
            <person name="Sawayama S."/>
            <person name="Miyazaki J."/>
            <person name="Takai K."/>
            <person name="Nakagawa S."/>
        </authorList>
    </citation>
    <scope>NUCLEOTIDE SEQUENCE</scope>
    <source>
        <strain evidence="3">GF1</strain>
    </source>
</reference>
<dbReference type="EMBL" id="AP024233">
    <property type="protein sequence ID" value="BCO09388.1"/>
    <property type="molecule type" value="Genomic_DNA"/>
</dbReference>
<dbReference type="SUPFAM" id="SSF50037">
    <property type="entry name" value="C-terminal domain of transcriptional repressors"/>
    <property type="match status" value="1"/>
</dbReference>
<proteinExistence type="predicted"/>
<evidence type="ECO:0000259" key="2">
    <source>
        <dbReference type="Pfam" id="PF04023"/>
    </source>
</evidence>
<dbReference type="KEGG" id="ddu:GF1_17640"/>
<dbReference type="Gene3D" id="2.30.30.90">
    <property type="match status" value="1"/>
</dbReference>
<name>A0A915XKL1_9BACT</name>
<dbReference type="InterPro" id="IPR038157">
    <property type="entry name" value="FeoA_core_dom"/>
</dbReference>
<sequence length="44" mass="4578">MGLLPGSELELICPGHGHNCMVKIGGGTLSLDMPLAENIYVTPV</sequence>
<evidence type="ECO:0000256" key="1">
    <source>
        <dbReference type="ARBA" id="ARBA00023004"/>
    </source>
</evidence>
<dbReference type="InterPro" id="IPR007167">
    <property type="entry name" value="Fe-transptr_FeoA-like"/>
</dbReference>
<evidence type="ECO:0000313" key="3">
    <source>
        <dbReference type="EMBL" id="BCO09388.1"/>
    </source>
</evidence>
<organism evidence="3 4">
    <name type="scientific">Desulfolithobacter dissulfuricans</name>
    <dbReference type="NCBI Taxonomy" id="2795293"/>
    <lineage>
        <taxon>Bacteria</taxon>
        <taxon>Pseudomonadati</taxon>
        <taxon>Thermodesulfobacteriota</taxon>
        <taxon>Desulfobulbia</taxon>
        <taxon>Desulfobulbales</taxon>
        <taxon>Desulfobulbaceae</taxon>
        <taxon>Desulfolithobacter</taxon>
    </lineage>
</organism>
<dbReference type="GO" id="GO:0046914">
    <property type="term" value="F:transition metal ion binding"/>
    <property type="evidence" value="ECO:0007669"/>
    <property type="project" value="InterPro"/>
</dbReference>
<dbReference type="Proteomes" id="UP001063350">
    <property type="component" value="Chromosome"/>
</dbReference>
<keyword evidence="4" id="KW-1185">Reference proteome</keyword>
<gene>
    <name evidence="3" type="ORF">GF1_17640</name>
</gene>
<accession>A0A915XKL1</accession>